<name>A0ABT0K4C8_9ACTN</name>
<dbReference type="SUPFAM" id="SSF48452">
    <property type="entry name" value="TPR-like"/>
    <property type="match status" value="1"/>
</dbReference>
<dbReference type="EMBL" id="JALKFT010000040">
    <property type="protein sequence ID" value="MCK9878651.1"/>
    <property type="molecule type" value="Genomic_DNA"/>
</dbReference>
<feature type="non-terminal residue" evidence="1">
    <location>
        <position position="79"/>
    </location>
</feature>
<evidence type="ECO:0000313" key="1">
    <source>
        <dbReference type="EMBL" id="MCK9878651.1"/>
    </source>
</evidence>
<reference evidence="1 2" key="1">
    <citation type="submission" date="2022-04" db="EMBL/GenBank/DDBJ databases">
        <title>Genome diversity in the genus Frankia.</title>
        <authorList>
            <person name="Carlos-Shanley C."/>
            <person name="Hahn D."/>
        </authorList>
    </citation>
    <scope>NUCLEOTIDE SEQUENCE [LARGE SCALE GENOMIC DNA]</scope>
    <source>
        <strain evidence="1 2">Ag45/Mut15</strain>
    </source>
</reference>
<keyword evidence="2" id="KW-1185">Reference proteome</keyword>
<dbReference type="Gene3D" id="1.25.40.10">
    <property type="entry name" value="Tetratricopeptide repeat domain"/>
    <property type="match status" value="1"/>
</dbReference>
<dbReference type="Proteomes" id="UP001201873">
    <property type="component" value="Unassembled WGS sequence"/>
</dbReference>
<dbReference type="RefSeq" id="WP_248826752.1">
    <property type="nucleotide sequence ID" value="NZ_JALKFT010000040.1"/>
</dbReference>
<protein>
    <submittedName>
        <fullName evidence="1">Tetratricopeptide repeat protein</fullName>
    </submittedName>
</protein>
<accession>A0ABT0K4C8</accession>
<dbReference type="InterPro" id="IPR011990">
    <property type="entry name" value="TPR-like_helical_dom_sf"/>
</dbReference>
<comment type="caution">
    <text evidence="1">The sequence shown here is derived from an EMBL/GenBank/DDBJ whole genome shotgun (WGS) entry which is preliminary data.</text>
</comment>
<evidence type="ECO:0000313" key="2">
    <source>
        <dbReference type="Proteomes" id="UP001201873"/>
    </source>
</evidence>
<organism evidence="1 2">
    <name type="scientific">Frankia umida</name>
    <dbReference type="NCBI Taxonomy" id="573489"/>
    <lineage>
        <taxon>Bacteria</taxon>
        <taxon>Bacillati</taxon>
        <taxon>Actinomycetota</taxon>
        <taxon>Actinomycetes</taxon>
        <taxon>Frankiales</taxon>
        <taxon>Frankiaceae</taxon>
        <taxon>Frankia</taxon>
    </lineage>
</organism>
<sequence length="79" mass="8471">PHHPDRARRLSNLGAALQARFAWTGQLTNLDEAISVGRAAVAVTPPDHPDRAGYLSNLGAALQARFAWTGQLTNLDEAI</sequence>
<proteinExistence type="predicted"/>
<gene>
    <name evidence="1" type="ORF">MXD59_23280</name>
</gene>
<feature type="non-terminal residue" evidence="1">
    <location>
        <position position="1"/>
    </location>
</feature>